<reference evidence="2" key="1">
    <citation type="submission" date="2020-08" db="EMBL/GenBank/DDBJ databases">
        <title>Multicomponent nature underlies the extraordinary mechanical properties of spider dragline silk.</title>
        <authorList>
            <person name="Kono N."/>
            <person name="Nakamura H."/>
            <person name="Mori M."/>
            <person name="Yoshida Y."/>
            <person name="Ohtoshi R."/>
            <person name="Malay A.D."/>
            <person name="Moran D.A.P."/>
            <person name="Tomita M."/>
            <person name="Numata K."/>
            <person name="Arakawa K."/>
        </authorList>
    </citation>
    <scope>NUCLEOTIDE SEQUENCE</scope>
</reference>
<dbReference type="Proteomes" id="UP000886998">
    <property type="component" value="Unassembled WGS sequence"/>
</dbReference>
<feature type="region of interest" description="Disordered" evidence="1">
    <location>
        <begin position="1"/>
        <end position="40"/>
    </location>
</feature>
<evidence type="ECO:0000313" key="2">
    <source>
        <dbReference type="EMBL" id="GFY68110.1"/>
    </source>
</evidence>
<evidence type="ECO:0000256" key="1">
    <source>
        <dbReference type="SAM" id="MobiDB-lite"/>
    </source>
</evidence>
<organism evidence="2 3">
    <name type="scientific">Trichonephila inaurata madagascariensis</name>
    <dbReference type="NCBI Taxonomy" id="2747483"/>
    <lineage>
        <taxon>Eukaryota</taxon>
        <taxon>Metazoa</taxon>
        <taxon>Ecdysozoa</taxon>
        <taxon>Arthropoda</taxon>
        <taxon>Chelicerata</taxon>
        <taxon>Arachnida</taxon>
        <taxon>Araneae</taxon>
        <taxon>Araneomorphae</taxon>
        <taxon>Entelegynae</taxon>
        <taxon>Araneoidea</taxon>
        <taxon>Nephilidae</taxon>
        <taxon>Trichonephila</taxon>
        <taxon>Trichonephila inaurata</taxon>
    </lineage>
</organism>
<comment type="caution">
    <text evidence="2">The sequence shown here is derived from an EMBL/GenBank/DDBJ whole genome shotgun (WGS) entry which is preliminary data.</text>
</comment>
<name>A0A8X6Y8J4_9ARAC</name>
<gene>
    <name evidence="2" type="ORF">TNIN_434421</name>
</gene>
<keyword evidence="3" id="KW-1185">Reference proteome</keyword>
<dbReference type="EMBL" id="BMAV01016883">
    <property type="protein sequence ID" value="GFY68110.1"/>
    <property type="molecule type" value="Genomic_DNA"/>
</dbReference>
<evidence type="ECO:0000313" key="3">
    <source>
        <dbReference type="Proteomes" id="UP000886998"/>
    </source>
</evidence>
<feature type="compositionally biased region" description="Polar residues" evidence="1">
    <location>
        <begin position="23"/>
        <end position="34"/>
    </location>
</feature>
<sequence>MLLSHPSASRGGVVLNLGHDTNGDSFGTPQTNGTRRPLDFAMTDEPMDFTARENCFPDGKIAWSCVLVVVSERRSGV</sequence>
<accession>A0A8X6Y8J4</accession>
<proteinExistence type="predicted"/>
<dbReference type="AlphaFoldDB" id="A0A8X6Y8J4"/>
<protein>
    <submittedName>
        <fullName evidence="2">Uncharacterized protein</fullName>
    </submittedName>
</protein>
<dbReference type="OrthoDB" id="10274725at2759"/>